<feature type="region of interest" description="Disordered" evidence="1">
    <location>
        <begin position="55"/>
        <end position="77"/>
    </location>
</feature>
<evidence type="ECO:0000256" key="1">
    <source>
        <dbReference type="SAM" id="MobiDB-lite"/>
    </source>
</evidence>
<organism evidence="2 3">
    <name type="scientific">Sandaracinus amylolyticus</name>
    <dbReference type="NCBI Taxonomy" id="927083"/>
    <lineage>
        <taxon>Bacteria</taxon>
        <taxon>Pseudomonadati</taxon>
        <taxon>Myxococcota</taxon>
        <taxon>Polyangia</taxon>
        <taxon>Polyangiales</taxon>
        <taxon>Sandaracinaceae</taxon>
        <taxon>Sandaracinus</taxon>
    </lineage>
</organism>
<dbReference type="AlphaFoldDB" id="A0A0F6WA24"/>
<dbReference type="KEGG" id="samy:DB32_008339"/>
<evidence type="ECO:0000313" key="2">
    <source>
        <dbReference type="EMBL" id="AKF11190.1"/>
    </source>
</evidence>
<name>A0A0F6WA24_9BACT</name>
<gene>
    <name evidence="2" type="ORF">DB32_008339</name>
</gene>
<proteinExistence type="predicted"/>
<dbReference type="Proteomes" id="UP000034883">
    <property type="component" value="Chromosome"/>
</dbReference>
<accession>A0A0F6WA24</accession>
<reference evidence="2 3" key="1">
    <citation type="submission" date="2015-03" db="EMBL/GenBank/DDBJ databases">
        <title>Genome assembly of Sandaracinus amylolyticus DSM 53668.</title>
        <authorList>
            <person name="Sharma G."/>
            <person name="Subramanian S."/>
        </authorList>
    </citation>
    <scope>NUCLEOTIDE SEQUENCE [LARGE SCALE GENOMIC DNA]</scope>
    <source>
        <strain evidence="2 3">DSM 53668</strain>
    </source>
</reference>
<keyword evidence="3" id="KW-1185">Reference proteome</keyword>
<evidence type="ECO:0000313" key="3">
    <source>
        <dbReference type="Proteomes" id="UP000034883"/>
    </source>
</evidence>
<sequence length="279" mass="28211">MSLVACGGDDGGDDTMDPVTRSYVVSTISIPMTTSRHNDPAPGFNLDGVDSDGSATGATCVERSPDYTSQNDPGESGVDNALGGLVDTIGSLLGDGDIDSTLAEQITEGSLLIMMQVRDINSYTNDSSVQVQLYLGSVPGGGAPMVSGSTLAPGQTFDGMAIGGVQTGSIVNGRLRVETELLTIAINTGDVALDLNIRDAQVRANITPTALANGAIGGSVRVEEVAEAAEEIMAGLGGTVLDILGNIADLEPTADDPLTCESLSVGILFSGVEATVSGS</sequence>
<protein>
    <submittedName>
        <fullName evidence="2">Uncharacterized protein</fullName>
    </submittedName>
</protein>
<dbReference type="EMBL" id="CP011125">
    <property type="protein sequence ID" value="AKF11190.1"/>
    <property type="molecule type" value="Genomic_DNA"/>
</dbReference>